<name>A0ABS7WQH3_9BACT</name>
<gene>
    <name evidence="2" type="ORF">AVCANL283_02630</name>
</gene>
<keyword evidence="3" id="KW-1185">Reference proteome</keyword>
<keyword evidence="1" id="KW-0472">Membrane</keyword>
<keyword evidence="1" id="KW-1133">Transmembrane helix</keyword>
<dbReference type="EMBL" id="JACGBB010000004">
    <property type="protein sequence ID" value="MBZ7987015.1"/>
    <property type="molecule type" value="Genomic_DNA"/>
</dbReference>
<evidence type="ECO:0000313" key="3">
    <source>
        <dbReference type="Proteomes" id="UP000786183"/>
    </source>
</evidence>
<dbReference type="RefSeq" id="WP_172233210.1">
    <property type="nucleotide sequence ID" value="NZ_CP035946.1"/>
</dbReference>
<reference evidence="2 3" key="1">
    <citation type="submission" date="2020-07" db="EMBL/GenBank/DDBJ databases">
        <title>Transfer of Campylobacter canadensis to the novel genus Avispirillum gen. nov., that also includes two novel species recovered from migratory waterfowl: Avispirillum anseris sp. nov. and Avispirillum brantae sp. nov.</title>
        <authorList>
            <person name="Miller W.G."/>
            <person name="Chapman M.H."/>
            <person name="Yee E."/>
            <person name="Inglis G.D."/>
        </authorList>
    </citation>
    <scope>NUCLEOTIDE SEQUENCE [LARGE SCALE GENOMIC DNA]</scope>
    <source>
        <strain evidence="2 3">L283</strain>
    </source>
</reference>
<evidence type="ECO:0000256" key="1">
    <source>
        <dbReference type="SAM" id="Phobius"/>
    </source>
</evidence>
<dbReference type="InterPro" id="IPR003425">
    <property type="entry name" value="CCB3/YggT"/>
</dbReference>
<feature type="transmembrane region" description="Helical" evidence="1">
    <location>
        <begin position="75"/>
        <end position="95"/>
    </location>
</feature>
<organism evidence="2 3">
    <name type="scientific">Campylobacter canadensis</name>
    <dbReference type="NCBI Taxonomy" id="449520"/>
    <lineage>
        <taxon>Bacteria</taxon>
        <taxon>Pseudomonadati</taxon>
        <taxon>Campylobacterota</taxon>
        <taxon>Epsilonproteobacteria</taxon>
        <taxon>Campylobacterales</taxon>
        <taxon>Campylobacteraceae</taxon>
        <taxon>Campylobacter</taxon>
    </lineage>
</organism>
<keyword evidence="1" id="KW-0812">Transmembrane</keyword>
<feature type="transmembrane region" description="Helical" evidence="1">
    <location>
        <begin position="6"/>
        <end position="32"/>
    </location>
</feature>
<evidence type="ECO:0000313" key="2">
    <source>
        <dbReference type="EMBL" id="MBZ7987015.1"/>
    </source>
</evidence>
<accession>A0ABS7WQH3</accession>
<dbReference type="Pfam" id="PF02325">
    <property type="entry name" value="CCB3_YggT"/>
    <property type="match status" value="1"/>
</dbReference>
<comment type="caution">
    <text evidence="2">The sequence shown here is derived from an EMBL/GenBank/DDBJ whole genome shotgun (WGS) entry which is preliminary data.</text>
</comment>
<proteinExistence type="predicted"/>
<protein>
    <submittedName>
        <fullName evidence="2">YggT family protein</fullName>
    </submittedName>
</protein>
<dbReference type="Proteomes" id="UP000786183">
    <property type="component" value="Unassembled WGS sequence"/>
</dbReference>
<sequence>MFSIVIFIFNILIYALNIYQYMIIAYCLLSFIPIRTSNEFVYKIIYILHKTVRPAFELVQMIIPRRFLVIGMVDLSPILIFLGIYFIKIGLYYLVKIILI</sequence>